<proteinExistence type="predicted"/>
<comment type="caution">
    <text evidence="1">The sequence shown here is derived from an EMBL/GenBank/DDBJ whole genome shotgun (WGS) entry which is preliminary data.</text>
</comment>
<name>A0AAE3UGD0_9BACT</name>
<organism evidence="1 2">
    <name type="scientific">Xanthocytophaga agilis</name>
    <dbReference type="NCBI Taxonomy" id="3048010"/>
    <lineage>
        <taxon>Bacteria</taxon>
        <taxon>Pseudomonadati</taxon>
        <taxon>Bacteroidota</taxon>
        <taxon>Cytophagia</taxon>
        <taxon>Cytophagales</taxon>
        <taxon>Rhodocytophagaceae</taxon>
        <taxon>Xanthocytophaga</taxon>
    </lineage>
</organism>
<reference evidence="1" key="1">
    <citation type="submission" date="2023-05" db="EMBL/GenBank/DDBJ databases">
        <authorList>
            <person name="Zhang X."/>
        </authorList>
    </citation>
    <scope>NUCLEOTIDE SEQUENCE</scope>
    <source>
        <strain evidence="1">BD1B2-1</strain>
    </source>
</reference>
<accession>A0AAE3UGD0</accession>
<evidence type="ECO:0000313" key="2">
    <source>
        <dbReference type="Proteomes" id="UP001232063"/>
    </source>
</evidence>
<dbReference type="RefSeq" id="WP_314516463.1">
    <property type="nucleotide sequence ID" value="NZ_JASJOU010000013.1"/>
</dbReference>
<protein>
    <recommendedName>
        <fullName evidence="3">Lipoprotein</fullName>
    </recommendedName>
</protein>
<dbReference type="AlphaFoldDB" id="A0AAE3UGD0"/>
<sequence>MKRILLIILILSGACSSGKKALQKGNYEEAIMKAINRLRSSPNNSKARETLRDGYPLTLEYHTNRISNLRNSNEAFKYEGIIASYQTLTQLTNEIQRCPACREEVPNARTYLSEISEAKQLAATERYNAGVVAFDRDNTRESAKEAYLHFLRASEFVPNYKDVQQRMQQAKFEATLKVVFEQIPVHSRAYSLSNEFFQNKINQFVGSEKMNEFVRFYTPGEAQKVGLRDPDHLVRMQFDDFVVGQVYMKESTEEISRDSVIVGQVKTPAGNKNVYGTVKAKFTLFQKTISSRGLMDLQVMDPHTKRVLFQEKMPGEFIWKSEWASYKGDERALTDKQVKLSQLREAQPPAPQDLFIEFCKPIYTQATGTLRKYYQNY</sequence>
<evidence type="ECO:0000313" key="1">
    <source>
        <dbReference type="EMBL" id="MDJ1504808.1"/>
    </source>
</evidence>
<dbReference type="PROSITE" id="PS51257">
    <property type="entry name" value="PROKAR_LIPOPROTEIN"/>
    <property type="match status" value="1"/>
</dbReference>
<dbReference type="Proteomes" id="UP001232063">
    <property type="component" value="Unassembled WGS sequence"/>
</dbReference>
<dbReference type="EMBL" id="JASJOU010000013">
    <property type="protein sequence ID" value="MDJ1504808.1"/>
    <property type="molecule type" value="Genomic_DNA"/>
</dbReference>
<evidence type="ECO:0008006" key="3">
    <source>
        <dbReference type="Google" id="ProtNLM"/>
    </source>
</evidence>
<keyword evidence="2" id="KW-1185">Reference proteome</keyword>
<gene>
    <name evidence="1" type="ORF">QNI22_29365</name>
</gene>